<evidence type="ECO:0000256" key="1">
    <source>
        <dbReference type="ARBA" id="ARBA00022898"/>
    </source>
</evidence>
<reference evidence="6" key="1">
    <citation type="submission" date="2017-02" db="EMBL/GenBank/DDBJ databases">
        <authorList>
            <person name="Regsiter A."/>
            <person name="William W."/>
        </authorList>
    </citation>
    <scope>NUCLEOTIDE SEQUENCE</scope>
    <source>
        <strain evidence="6">Bib</strain>
    </source>
</reference>
<keyword evidence="1 2" id="KW-0663">Pyridoxal phosphate</keyword>
<evidence type="ECO:0000313" key="6">
    <source>
        <dbReference type="EMBL" id="SLM15941.1"/>
    </source>
</evidence>
<dbReference type="NCBIfam" id="TIGR00044">
    <property type="entry name" value="YggS family pyridoxal phosphate-dependent enzyme"/>
    <property type="match status" value="1"/>
</dbReference>
<dbReference type="PANTHER" id="PTHR10146:SF14">
    <property type="entry name" value="PYRIDOXAL PHOSPHATE HOMEOSTASIS PROTEIN"/>
    <property type="match status" value="1"/>
</dbReference>
<dbReference type="CDD" id="cd00635">
    <property type="entry name" value="PLPDE_III_YBL036c_like"/>
    <property type="match status" value="1"/>
</dbReference>
<dbReference type="InterPro" id="IPR029066">
    <property type="entry name" value="PLP-binding_barrel"/>
</dbReference>
<dbReference type="InterPro" id="IPR011078">
    <property type="entry name" value="PyrdxlP_homeostasis"/>
</dbReference>
<dbReference type="PIRSF" id="PIRSF004848">
    <property type="entry name" value="YBL036c_PLPDEIII"/>
    <property type="match status" value="1"/>
</dbReference>
<proteinExistence type="inferred from homology"/>
<name>A0A3P3XLY4_9SPIR</name>
<evidence type="ECO:0000256" key="3">
    <source>
        <dbReference type="PIRSR" id="PIRSR004848-1"/>
    </source>
</evidence>
<comment type="similarity">
    <text evidence="2 4">Belongs to the pyridoxal phosphate-binding protein YggS/PROSC family.</text>
</comment>
<protein>
    <recommendedName>
        <fullName evidence="2">Pyridoxal phosphate homeostasis protein</fullName>
        <shortName evidence="2">PLP homeostasis protein</shortName>
    </recommendedName>
</protein>
<evidence type="ECO:0000256" key="4">
    <source>
        <dbReference type="RuleBase" id="RU004514"/>
    </source>
</evidence>
<feature type="domain" description="Alanine racemase N-terminal" evidence="5">
    <location>
        <begin position="12"/>
        <end position="242"/>
    </location>
</feature>
<dbReference type="EMBL" id="FWDM01000041">
    <property type="protein sequence ID" value="SLM15941.1"/>
    <property type="molecule type" value="Genomic_DNA"/>
</dbReference>
<dbReference type="PANTHER" id="PTHR10146">
    <property type="entry name" value="PROLINE SYNTHETASE CO-TRANSCRIBED BACTERIAL HOMOLOG PROTEIN"/>
    <property type="match status" value="1"/>
</dbReference>
<organism evidence="6">
    <name type="scientific">uncultured spirochete</name>
    <dbReference type="NCBI Taxonomy" id="156406"/>
    <lineage>
        <taxon>Bacteria</taxon>
        <taxon>Pseudomonadati</taxon>
        <taxon>Spirochaetota</taxon>
        <taxon>Spirochaetia</taxon>
        <taxon>Spirochaetales</taxon>
        <taxon>environmental samples</taxon>
    </lineage>
</organism>
<accession>A0A3P3XLY4</accession>
<dbReference type="HAMAP" id="MF_02087">
    <property type="entry name" value="PLP_homeostasis"/>
    <property type="match status" value="1"/>
</dbReference>
<dbReference type="InterPro" id="IPR001608">
    <property type="entry name" value="Ala_racemase_N"/>
</dbReference>
<evidence type="ECO:0000256" key="2">
    <source>
        <dbReference type="HAMAP-Rule" id="MF_02087"/>
    </source>
</evidence>
<feature type="modified residue" description="N6-(pyridoxal phosphate)lysine" evidence="2 3">
    <location>
        <position position="40"/>
    </location>
</feature>
<gene>
    <name evidence="6" type="ORF">SPIROBIBN47_90029</name>
</gene>
<dbReference type="Gene3D" id="3.20.20.10">
    <property type="entry name" value="Alanine racemase"/>
    <property type="match status" value="1"/>
</dbReference>
<dbReference type="AlphaFoldDB" id="A0A3P3XLY4"/>
<sequence length="243" mass="26889">MPMNDSQIADNIARIQERILRAAERAGRAPQSIALMAVTKFHPAEAILDAYHAGIRLFGENRVQEAQTKYPPLRDSLVGSRLHMIGTLQKNKINKALGIFDALEGIDSVEVLEAILARLSSRTEPIELFFELHTGEESKAGFPSLDELLRACDLLASFAAENREEGRLVVLRGLMTMAPFTTDERAIRHSFSMLAAAKAEVAQRFDFVHFTELSMGMSNDFEIAIEEGSTLVRIGTALFGERA</sequence>
<dbReference type="GO" id="GO:0030170">
    <property type="term" value="F:pyridoxal phosphate binding"/>
    <property type="evidence" value="ECO:0007669"/>
    <property type="project" value="UniProtKB-UniRule"/>
</dbReference>
<evidence type="ECO:0000259" key="5">
    <source>
        <dbReference type="Pfam" id="PF01168"/>
    </source>
</evidence>
<dbReference type="SUPFAM" id="SSF51419">
    <property type="entry name" value="PLP-binding barrel"/>
    <property type="match status" value="1"/>
</dbReference>
<dbReference type="Pfam" id="PF01168">
    <property type="entry name" value="Ala_racemase_N"/>
    <property type="match status" value="1"/>
</dbReference>
<comment type="function">
    <text evidence="2">Pyridoxal 5'-phosphate (PLP)-binding protein, which is involved in PLP homeostasis.</text>
</comment>
<comment type="cofactor">
    <cofactor evidence="3">
        <name>pyridoxal 5'-phosphate</name>
        <dbReference type="ChEBI" id="CHEBI:597326"/>
    </cofactor>
</comment>